<dbReference type="AlphaFoldDB" id="A0A3L6L7X8"/>
<dbReference type="EMBL" id="QSBY01000007">
    <property type="protein sequence ID" value="RHW71327.1"/>
    <property type="molecule type" value="Genomic_DNA"/>
</dbReference>
<feature type="signal peptide" evidence="1">
    <location>
        <begin position="1"/>
        <end position="29"/>
    </location>
</feature>
<dbReference type="SUPFAM" id="SSF68906">
    <property type="entry name" value="SAP domain"/>
    <property type="match status" value="1"/>
</dbReference>
<feature type="chain" id="PRO_5018127848" evidence="1">
    <location>
        <begin position="30"/>
        <end position="159"/>
    </location>
</feature>
<organism evidence="2">
    <name type="scientific">Trypanosoma brucei equiperdum</name>
    <dbReference type="NCBI Taxonomy" id="630700"/>
    <lineage>
        <taxon>Eukaryota</taxon>
        <taxon>Discoba</taxon>
        <taxon>Euglenozoa</taxon>
        <taxon>Kinetoplastea</taxon>
        <taxon>Metakinetoplastina</taxon>
        <taxon>Trypanosomatida</taxon>
        <taxon>Trypanosomatidae</taxon>
        <taxon>Trypanosoma</taxon>
    </lineage>
</organism>
<evidence type="ECO:0000256" key="1">
    <source>
        <dbReference type="SAM" id="SignalP"/>
    </source>
</evidence>
<dbReference type="InterPro" id="IPR036361">
    <property type="entry name" value="SAP_dom_sf"/>
</dbReference>
<gene>
    <name evidence="2" type="ORF">DPX39_070071700</name>
</gene>
<keyword evidence="1" id="KW-0732">Signal</keyword>
<accession>A0A3L6L7X8</accession>
<name>A0A3L6L7X8_9TRYP</name>
<dbReference type="Proteomes" id="UP000266743">
    <property type="component" value="Chromosome 7"/>
</dbReference>
<protein>
    <submittedName>
        <fullName evidence="2">Uncharacterized protein</fullName>
    </submittedName>
</protein>
<dbReference type="Gene3D" id="1.10.720.30">
    <property type="entry name" value="SAP domain"/>
    <property type="match status" value="1"/>
</dbReference>
<evidence type="ECO:0000313" key="2">
    <source>
        <dbReference type="EMBL" id="RHW71327.1"/>
    </source>
</evidence>
<comment type="caution">
    <text evidence="2">The sequence shown here is derived from an EMBL/GenBank/DDBJ whole genome shotgun (WGS) entry which is preliminary data.</text>
</comment>
<proteinExistence type="predicted"/>
<sequence length="159" mass="17878">MRSVHQSKGAFTLMLFMALLLSLLGGVLASTFHEYSKEQIFLLRRSGVLKDGWHNISRPPYSFYSGGETGKELEDIYSMSVGQLKNMLRDRQVSCVGCVERGHLVERVVEMRHQPTMEQLVVEELILMENVPLEYELAFAVGAVGGRQDGAAELEVEEE</sequence>
<reference evidence="2" key="1">
    <citation type="submission" date="2018-09" db="EMBL/GenBank/DDBJ databases">
        <title>whole genome sequence of T. equiperdum IVM-t1 strain.</title>
        <authorList>
            <person name="Suganuma K."/>
        </authorList>
    </citation>
    <scope>NUCLEOTIDE SEQUENCE [LARGE SCALE GENOMIC DNA]</scope>
    <source>
        <strain evidence="2">IVM-t1</strain>
    </source>
</reference>